<dbReference type="InterPro" id="IPR005149">
    <property type="entry name" value="Tscrpt_reg_PadR_N"/>
</dbReference>
<feature type="domain" description="Transcription regulator PadR C-terminal" evidence="2">
    <location>
        <begin position="94"/>
        <end position="182"/>
    </location>
</feature>
<dbReference type="RefSeq" id="WP_220201431.1">
    <property type="nucleotide sequence ID" value="NZ_BNJK01000001.1"/>
</dbReference>
<comment type="caution">
    <text evidence="3">The sequence shown here is derived from an EMBL/GenBank/DDBJ whole genome shotgun (WGS) entry which is preliminary data.</text>
</comment>
<dbReference type="Gene3D" id="6.10.140.190">
    <property type="match status" value="1"/>
</dbReference>
<dbReference type="PANTHER" id="PTHR43252">
    <property type="entry name" value="TRANSCRIPTIONAL REGULATOR YQJI"/>
    <property type="match status" value="1"/>
</dbReference>
<reference evidence="3" key="1">
    <citation type="submission" date="2020-10" db="EMBL/GenBank/DDBJ databases">
        <title>Taxonomic study of unclassified bacteria belonging to the class Ktedonobacteria.</title>
        <authorList>
            <person name="Yabe S."/>
            <person name="Wang C.M."/>
            <person name="Zheng Y."/>
            <person name="Sakai Y."/>
            <person name="Cavaletti L."/>
            <person name="Monciardini P."/>
            <person name="Donadio S."/>
        </authorList>
    </citation>
    <scope>NUCLEOTIDE SEQUENCE</scope>
    <source>
        <strain evidence="3">ID150040</strain>
    </source>
</reference>
<evidence type="ECO:0000259" key="1">
    <source>
        <dbReference type="Pfam" id="PF03551"/>
    </source>
</evidence>
<proteinExistence type="predicted"/>
<keyword evidence="4" id="KW-1185">Reference proteome</keyword>
<sequence length="193" mass="22351">MNTLAYILLGMLAREPLSGYDLVTLLKKHFGPFWAISHTQIYPALAQLVEAGFTTYQIIEQQAKRPDKKIYQITEAGQVALRAWVESSTSPAIIRDEFLLKAYSLWVADPKHMQAIFREQIALHQERLSMHEQELDAKRTKYLAMSQGNSESLAMAELIFKYTIGYEQNYISWCNDVLHYLEQHEEAHRGEEE</sequence>
<organism evidence="3 4">
    <name type="scientific">Reticulibacter mediterranei</name>
    <dbReference type="NCBI Taxonomy" id="2778369"/>
    <lineage>
        <taxon>Bacteria</taxon>
        <taxon>Bacillati</taxon>
        <taxon>Chloroflexota</taxon>
        <taxon>Ktedonobacteria</taxon>
        <taxon>Ktedonobacterales</taxon>
        <taxon>Reticulibacteraceae</taxon>
        <taxon>Reticulibacter</taxon>
    </lineage>
</organism>
<gene>
    <name evidence="3" type="primary">padR</name>
    <name evidence="3" type="ORF">KSF_005180</name>
</gene>
<protein>
    <submittedName>
        <fullName evidence="3">PadR family transcriptional regulator</fullName>
    </submittedName>
</protein>
<dbReference type="InterPro" id="IPR036388">
    <property type="entry name" value="WH-like_DNA-bd_sf"/>
</dbReference>
<dbReference type="SUPFAM" id="SSF46785">
    <property type="entry name" value="Winged helix' DNA-binding domain"/>
    <property type="match status" value="1"/>
</dbReference>
<dbReference type="EMBL" id="BNJK01000001">
    <property type="protein sequence ID" value="GHO90470.1"/>
    <property type="molecule type" value="Genomic_DNA"/>
</dbReference>
<evidence type="ECO:0000313" key="4">
    <source>
        <dbReference type="Proteomes" id="UP000597444"/>
    </source>
</evidence>
<dbReference type="Gene3D" id="1.10.10.10">
    <property type="entry name" value="Winged helix-like DNA-binding domain superfamily/Winged helix DNA-binding domain"/>
    <property type="match status" value="1"/>
</dbReference>
<evidence type="ECO:0000259" key="2">
    <source>
        <dbReference type="Pfam" id="PF10400"/>
    </source>
</evidence>
<evidence type="ECO:0000313" key="3">
    <source>
        <dbReference type="EMBL" id="GHO90470.1"/>
    </source>
</evidence>
<dbReference type="InterPro" id="IPR036390">
    <property type="entry name" value="WH_DNA-bd_sf"/>
</dbReference>
<dbReference type="Proteomes" id="UP000597444">
    <property type="component" value="Unassembled WGS sequence"/>
</dbReference>
<dbReference type="Pfam" id="PF10400">
    <property type="entry name" value="Vir_act_alpha_C"/>
    <property type="match status" value="1"/>
</dbReference>
<name>A0A8J3IDJ4_9CHLR</name>
<accession>A0A8J3IDJ4</accession>
<feature type="domain" description="Transcription regulator PadR N-terminal" evidence="1">
    <location>
        <begin position="8"/>
        <end position="82"/>
    </location>
</feature>
<dbReference type="InterPro" id="IPR018309">
    <property type="entry name" value="Tscrpt_reg_PadR_C"/>
</dbReference>
<dbReference type="PANTHER" id="PTHR43252:SF2">
    <property type="entry name" value="TRANSCRIPTION REGULATOR, PADR-LIKE FAMILY"/>
    <property type="match status" value="1"/>
</dbReference>
<dbReference type="Pfam" id="PF03551">
    <property type="entry name" value="PadR"/>
    <property type="match status" value="1"/>
</dbReference>
<dbReference type="AlphaFoldDB" id="A0A8J3IDJ4"/>